<dbReference type="Gene3D" id="3.20.80.10">
    <property type="entry name" value="Regulatory factor, effector binding domain"/>
    <property type="match status" value="1"/>
</dbReference>
<dbReference type="Pfam" id="PF06445">
    <property type="entry name" value="GyrI-like"/>
    <property type="match status" value="1"/>
</dbReference>
<organism evidence="4 5">
    <name type="scientific">Odoribacter splanchnicus</name>
    <dbReference type="NCBI Taxonomy" id="28118"/>
    <lineage>
        <taxon>Bacteria</taxon>
        <taxon>Pseudomonadati</taxon>
        <taxon>Bacteroidota</taxon>
        <taxon>Bacteroidia</taxon>
        <taxon>Bacteroidales</taxon>
        <taxon>Odoribacteraceae</taxon>
        <taxon>Odoribacter</taxon>
    </lineage>
</organism>
<keyword evidence="1" id="KW-0805">Transcription regulation</keyword>
<dbReference type="Gene3D" id="1.10.10.60">
    <property type="entry name" value="Homeodomain-like"/>
    <property type="match status" value="1"/>
</dbReference>
<dbReference type="GO" id="GO:0003700">
    <property type="term" value="F:DNA-binding transcription factor activity"/>
    <property type="evidence" value="ECO:0007669"/>
    <property type="project" value="InterPro"/>
</dbReference>
<name>A0A413IDH6_9BACT</name>
<sequence>MAQKNEQYYPQLDAILHHINLMVQRDWSCEPSDSFNRQNSISKLSELSAISKRNLHIVFKSYTGEYLHKYINRLRLEYAWGMLKSGNYTNEKIAEHIGFANVTAFYNAFKKHFGQTPAQSKQVPLPLRTTPSGPEHAFNLAYSIREINEKPLLFLSHIGNYELANTFAFETATWDTLYEYAANHDLLPDEEEYWGICYDDTLITHPDKCRFYACLTINAPVKSHLTSRIKSMTLPRQLYAVYCHKGKYTLLDTFYDAILKNLPPNYLLGESFILERYLNSPTDTPADELLTEVWLPIKAIPTKI</sequence>
<dbReference type="InterPro" id="IPR011256">
    <property type="entry name" value="Reg_factor_effector_dom_sf"/>
</dbReference>
<dbReference type="InterPro" id="IPR050908">
    <property type="entry name" value="SmbC-like"/>
</dbReference>
<dbReference type="RefSeq" id="WP_118103508.1">
    <property type="nucleotide sequence ID" value="NZ_JADMYR010000011.1"/>
</dbReference>
<evidence type="ECO:0000256" key="1">
    <source>
        <dbReference type="ARBA" id="ARBA00023015"/>
    </source>
</evidence>
<dbReference type="AlphaFoldDB" id="A0A413IDH6"/>
<dbReference type="InterPro" id="IPR009057">
    <property type="entry name" value="Homeodomain-like_sf"/>
</dbReference>
<gene>
    <name evidence="4" type="ORF">DXA53_06680</name>
</gene>
<dbReference type="GO" id="GO:0043565">
    <property type="term" value="F:sequence-specific DNA binding"/>
    <property type="evidence" value="ECO:0007669"/>
    <property type="project" value="InterPro"/>
</dbReference>
<dbReference type="PROSITE" id="PS01124">
    <property type="entry name" value="HTH_ARAC_FAMILY_2"/>
    <property type="match status" value="1"/>
</dbReference>
<dbReference type="SMART" id="SM00342">
    <property type="entry name" value="HTH_ARAC"/>
    <property type="match status" value="1"/>
</dbReference>
<dbReference type="InterPro" id="IPR018060">
    <property type="entry name" value="HTH_AraC"/>
</dbReference>
<dbReference type="SMART" id="SM00871">
    <property type="entry name" value="AraC_E_bind"/>
    <property type="match status" value="1"/>
</dbReference>
<accession>A0A413IDH6</accession>
<protein>
    <submittedName>
        <fullName evidence="4">Helix-turn-helix domain-containing protein</fullName>
    </submittedName>
</protein>
<evidence type="ECO:0000256" key="2">
    <source>
        <dbReference type="ARBA" id="ARBA00023163"/>
    </source>
</evidence>
<dbReference type="SUPFAM" id="SSF46689">
    <property type="entry name" value="Homeodomain-like"/>
    <property type="match status" value="1"/>
</dbReference>
<dbReference type="EMBL" id="QSCO01000007">
    <property type="protein sequence ID" value="RGY07786.1"/>
    <property type="molecule type" value="Genomic_DNA"/>
</dbReference>
<dbReference type="SUPFAM" id="SSF55136">
    <property type="entry name" value="Probable bacterial effector-binding domain"/>
    <property type="match status" value="1"/>
</dbReference>
<reference evidence="4 5" key="1">
    <citation type="submission" date="2018-08" db="EMBL/GenBank/DDBJ databases">
        <title>A genome reference for cultivated species of the human gut microbiota.</title>
        <authorList>
            <person name="Zou Y."/>
            <person name="Xue W."/>
            <person name="Luo G."/>
        </authorList>
    </citation>
    <scope>NUCLEOTIDE SEQUENCE [LARGE SCALE GENOMIC DNA]</scope>
    <source>
        <strain evidence="4 5">OF03-11</strain>
    </source>
</reference>
<dbReference type="InterPro" id="IPR029442">
    <property type="entry name" value="GyrI-like"/>
</dbReference>
<keyword evidence="2" id="KW-0804">Transcription</keyword>
<dbReference type="PANTHER" id="PTHR40055">
    <property type="entry name" value="TRANSCRIPTIONAL REGULATOR YGIV-RELATED"/>
    <property type="match status" value="1"/>
</dbReference>
<evidence type="ECO:0000313" key="5">
    <source>
        <dbReference type="Proteomes" id="UP000284434"/>
    </source>
</evidence>
<dbReference type="Proteomes" id="UP000284434">
    <property type="component" value="Unassembled WGS sequence"/>
</dbReference>
<proteinExistence type="predicted"/>
<feature type="domain" description="HTH araC/xylS-type" evidence="3">
    <location>
        <begin position="13"/>
        <end position="123"/>
    </location>
</feature>
<evidence type="ECO:0000313" key="4">
    <source>
        <dbReference type="EMBL" id="RGY07786.1"/>
    </source>
</evidence>
<evidence type="ECO:0000259" key="3">
    <source>
        <dbReference type="PROSITE" id="PS01124"/>
    </source>
</evidence>
<dbReference type="InterPro" id="IPR010499">
    <property type="entry name" value="AraC_E-bd"/>
</dbReference>
<dbReference type="Pfam" id="PF12833">
    <property type="entry name" value="HTH_18"/>
    <property type="match status" value="1"/>
</dbReference>
<comment type="caution">
    <text evidence="4">The sequence shown here is derived from an EMBL/GenBank/DDBJ whole genome shotgun (WGS) entry which is preliminary data.</text>
</comment>
<dbReference type="PANTHER" id="PTHR40055:SF1">
    <property type="entry name" value="TRANSCRIPTIONAL REGULATOR YGIV-RELATED"/>
    <property type="match status" value="1"/>
</dbReference>